<evidence type="ECO:0000313" key="8">
    <source>
        <dbReference type="Proteomes" id="UP000270094"/>
    </source>
</evidence>
<dbReference type="PANTHER" id="PTHR46452:SF1">
    <property type="entry name" value="TRANSCRIPTION INITIATION FACTOR TFIID SUBUNIT 3"/>
    <property type="match status" value="1"/>
</dbReference>
<dbReference type="GO" id="GO:0046982">
    <property type="term" value="F:protein heterodimerization activity"/>
    <property type="evidence" value="ECO:0007669"/>
    <property type="project" value="InterPro"/>
</dbReference>
<evidence type="ECO:0000256" key="3">
    <source>
        <dbReference type="ARBA" id="ARBA00023163"/>
    </source>
</evidence>
<dbReference type="InterPro" id="IPR006565">
    <property type="entry name" value="BTP"/>
</dbReference>
<dbReference type="AlphaFoldDB" id="A0A3P7INI0"/>
<feature type="region of interest" description="Disordered" evidence="5">
    <location>
        <begin position="458"/>
        <end position="477"/>
    </location>
</feature>
<feature type="domain" description="Bromodomain associated" evidence="6">
    <location>
        <begin position="28"/>
        <end position="104"/>
    </location>
</feature>
<feature type="compositionally biased region" description="Acidic residues" evidence="5">
    <location>
        <begin position="893"/>
        <end position="903"/>
    </location>
</feature>
<proteinExistence type="predicted"/>
<evidence type="ECO:0000256" key="2">
    <source>
        <dbReference type="ARBA" id="ARBA00023015"/>
    </source>
</evidence>
<feature type="region of interest" description="Disordered" evidence="5">
    <location>
        <begin position="394"/>
        <end position="428"/>
    </location>
</feature>
<dbReference type="Pfam" id="PF07524">
    <property type="entry name" value="Bromo_TP"/>
    <property type="match status" value="1"/>
</dbReference>
<comment type="subcellular location">
    <subcellularLocation>
        <location evidence="1">Nucleus</location>
    </subcellularLocation>
</comment>
<feature type="compositionally biased region" description="Basic and acidic residues" evidence="5">
    <location>
        <begin position="412"/>
        <end position="428"/>
    </location>
</feature>
<evidence type="ECO:0000259" key="6">
    <source>
        <dbReference type="SMART" id="SM00576"/>
    </source>
</evidence>
<dbReference type="SUPFAM" id="SSF47113">
    <property type="entry name" value="Histone-fold"/>
    <property type="match status" value="1"/>
</dbReference>
<feature type="compositionally biased region" description="Basic and acidic residues" evidence="5">
    <location>
        <begin position="669"/>
        <end position="679"/>
    </location>
</feature>
<evidence type="ECO:0000256" key="1">
    <source>
        <dbReference type="ARBA" id="ARBA00004123"/>
    </source>
</evidence>
<dbReference type="GO" id="GO:0002039">
    <property type="term" value="F:p53 binding"/>
    <property type="evidence" value="ECO:0007669"/>
    <property type="project" value="TreeGrafter"/>
</dbReference>
<dbReference type="SMART" id="SM00576">
    <property type="entry name" value="BTP"/>
    <property type="match status" value="1"/>
</dbReference>
<dbReference type="GO" id="GO:0005669">
    <property type="term" value="C:transcription factor TFIID complex"/>
    <property type="evidence" value="ECO:0007669"/>
    <property type="project" value="TreeGrafter"/>
</dbReference>
<name>A0A3P7INI0_STRVU</name>
<feature type="compositionally biased region" description="Polar residues" evidence="5">
    <location>
        <begin position="235"/>
        <end position="249"/>
    </location>
</feature>
<keyword evidence="8" id="KW-1185">Reference proteome</keyword>
<feature type="compositionally biased region" description="Basic and acidic residues" evidence="5">
    <location>
        <begin position="694"/>
        <end position="714"/>
    </location>
</feature>
<feature type="region of interest" description="Disordered" evidence="5">
    <location>
        <begin position="486"/>
        <end position="903"/>
    </location>
</feature>
<feature type="compositionally biased region" description="Basic residues" evidence="5">
    <location>
        <begin position="402"/>
        <end position="411"/>
    </location>
</feature>
<gene>
    <name evidence="7" type="ORF">SVUK_LOCUS9539</name>
</gene>
<sequence length="1008" mass="115948">METILRQVMARTGIDRETNAMGSWPSPEEVARQGLRTATGHILENIGFSSVSGESLNVLTDVMRRFMVELWSRSKLFAEHACRTEITPDDMGLTFSRLKFSTVEMRDYLLQVGNVGQPKPMCQFPIPHPNARPLFAPQPSAKELEDRPAHIPSFYPAAHPEWTTDGADYLAVMKPSTSVEKKGGPADFPDFAKMDAKSLGLFRRCHEEPSFLDTSKDHSSATGIQSSANLSSLKLQQGTSNELNVNTSTFRKKGKGNSSHKDLHGVYPSSPVPSPISAHFKRTEQSTSRSESPSSRLTVTLPRKQEKPLKSTPTKIKKVNNVVMGFATDVETPNSSPMPKLESQNTAENISSTPREVASVRNSPASKSVPQRPVPEPETALALQSILLAHVKEDLKKEKKQREKKGKQKEKRKQEEQEQLRKQEQEIREQQRIAEEQRLEKERVEQLQAEEKARLHLLELTRDTATPPMRQEIPEASPKSLKIVISNPHSDSASSAFSPPPQTPQAMSEIRLTASPTTDPHYDNDSDTIPFFDDAVPVATDETPVPLVTAFPPNIDVHDSTSQHHKKKKKKDKDKEKDRSKSPHKKDRKKDKEHKKKKKKREHDRSHERDEEEHGEQKHARSSSTGKESSHEPKFTLKIRIGDQTSTTETVAEPSPQLETVKIKFKNLPVEEPKKEEQKSVPPLKLGSLSSQKETNEESNHSEPKRKFYTKAELKAPPTSYPSFPSEKLSKEERRRKKKEDEERKREKEERKRREKEEKRRLEQEREQELERARKREQENQEREREHEREREREREREQERERERERELERQREKDREKEKERELAEQREKELREKEEREREKLRREREAQLPPPVTAFVKAEKKKDRKSKEKRRSKEEKKNQVEVNTPVPDDNSEEGDDDSSDVVCPYFSRFKICSVERYNAVIRHCVGLIVAPADDVPWFCQKCAGKKQSEKSGKRPGNDHCRKARHRVHILVVCRVLARVCVYGRTGSCVGKLCIPACLCSVHLQ</sequence>
<feature type="compositionally biased region" description="Low complexity" evidence="5">
    <location>
        <begin position="486"/>
        <end position="497"/>
    </location>
</feature>
<accession>A0A3P7INI0</accession>
<evidence type="ECO:0000313" key="7">
    <source>
        <dbReference type="EMBL" id="VDM74541.1"/>
    </source>
</evidence>
<evidence type="ECO:0000256" key="5">
    <source>
        <dbReference type="SAM" id="MobiDB-lite"/>
    </source>
</evidence>
<dbReference type="OrthoDB" id="436852at2759"/>
<feature type="compositionally biased region" description="Basic residues" evidence="5">
    <location>
        <begin position="582"/>
        <end position="602"/>
    </location>
</feature>
<feature type="region of interest" description="Disordered" evidence="5">
    <location>
        <begin position="235"/>
        <end position="316"/>
    </location>
</feature>
<dbReference type="InterPro" id="IPR009072">
    <property type="entry name" value="Histone-fold"/>
</dbReference>
<dbReference type="GO" id="GO:0045944">
    <property type="term" value="P:positive regulation of transcription by RNA polymerase II"/>
    <property type="evidence" value="ECO:0007669"/>
    <property type="project" value="TreeGrafter"/>
</dbReference>
<feature type="compositionally biased region" description="Low complexity" evidence="5">
    <location>
        <begin position="285"/>
        <end position="296"/>
    </location>
</feature>
<feature type="compositionally biased region" description="Basic and acidic residues" evidence="5">
    <location>
        <begin position="728"/>
        <end position="850"/>
    </location>
</feature>
<keyword evidence="2" id="KW-0805">Transcription regulation</keyword>
<protein>
    <recommendedName>
        <fullName evidence="6">Bromodomain associated domain-containing protein</fullName>
    </recommendedName>
</protein>
<feature type="compositionally biased region" description="Basic residues" evidence="5">
    <location>
        <begin position="563"/>
        <end position="572"/>
    </location>
</feature>
<feature type="compositionally biased region" description="Polar residues" evidence="5">
    <location>
        <begin position="331"/>
        <end position="369"/>
    </location>
</feature>
<reference evidence="7 8" key="1">
    <citation type="submission" date="2018-11" db="EMBL/GenBank/DDBJ databases">
        <authorList>
            <consortium name="Pathogen Informatics"/>
        </authorList>
    </citation>
    <scope>NUCLEOTIDE SEQUENCE [LARGE SCALE GENOMIC DNA]</scope>
</reference>
<feature type="region of interest" description="Disordered" evidence="5">
    <location>
        <begin position="329"/>
        <end position="377"/>
    </location>
</feature>
<organism evidence="7 8">
    <name type="scientific">Strongylus vulgaris</name>
    <name type="common">Blood worm</name>
    <dbReference type="NCBI Taxonomy" id="40348"/>
    <lineage>
        <taxon>Eukaryota</taxon>
        <taxon>Metazoa</taxon>
        <taxon>Ecdysozoa</taxon>
        <taxon>Nematoda</taxon>
        <taxon>Chromadorea</taxon>
        <taxon>Rhabditida</taxon>
        <taxon>Rhabditina</taxon>
        <taxon>Rhabditomorpha</taxon>
        <taxon>Strongyloidea</taxon>
        <taxon>Strongylidae</taxon>
        <taxon>Strongylus</taxon>
    </lineage>
</organism>
<keyword evidence="3" id="KW-0804">Transcription</keyword>
<dbReference type="Proteomes" id="UP000270094">
    <property type="component" value="Unassembled WGS sequence"/>
</dbReference>
<evidence type="ECO:0000256" key="4">
    <source>
        <dbReference type="ARBA" id="ARBA00023242"/>
    </source>
</evidence>
<dbReference type="Gene3D" id="1.10.20.10">
    <property type="entry name" value="Histone, subunit A"/>
    <property type="match status" value="1"/>
</dbReference>
<keyword evidence="4" id="KW-0539">Nucleus</keyword>
<dbReference type="PANTHER" id="PTHR46452">
    <property type="entry name" value="TRANSCRIPTION INITIATION FACTOR TFIID SUBUNIT 3"/>
    <property type="match status" value="1"/>
</dbReference>
<dbReference type="EMBL" id="UYYB01094522">
    <property type="protein sequence ID" value="VDM74541.1"/>
    <property type="molecule type" value="Genomic_DNA"/>
</dbReference>